<feature type="chain" id="PRO_5047281162" description="DUF2690 domain-containing protein" evidence="1">
    <location>
        <begin position="26"/>
        <end position="140"/>
    </location>
</feature>
<keyword evidence="3" id="KW-1185">Reference proteome</keyword>
<evidence type="ECO:0000313" key="2">
    <source>
        <dbReference type="EMBL" id="GAA3627874.1"/>
    </source>
</evidence>
<organism evidence="2 3">
    <name type="scientific">Lentzea roselyniae</name>
    <dbReference type="NCBI Taxonomy" id="531940"/>
    <lineage>
        <taxon>Bacteria</taxon>
        <taxon>Bacillati</taxon>
        <taxon>Actinomycetota</taxon>
        <taxon>Actinomycetes</taxon>
        <taxon>Pseudonocardiales</taxon>
        <taxon>Pseudonocardiaceae</taxon>
        <taxon>Lentzea</taxon>
    </lineage>
</organism>
<dbReference type="RefSeq" id="WP_346128309.1">
    <property type="nucleotide sequence ID" value="NZ_BAABBE010000003.1"/>
</dbReference>
<dbReference type="EMBL" id="BAABBE010000003">
    <property type="protein sequence ID" value="GAA3627874.1"/>
    <property type="molecule type" value="Genomic_DNA"/>
</dbReference>
<name>A0ABP7A9T3_9PSEU</name>
<dbReference type="Proteomes" id="UP001500711">
    <property type="component" value="Unassembled WGS sequence"/>
</dbReference>
<protein>
    <recommendedName>
        <fullName evidence="4">DUF2690 domain-containing protein</fullName>
    </recommendedName>
</protein>
<feature type="signal peptide" evidence="1">
    <location>
        <begin position="1"/>
        <end position="25"/>
    </location>
</feature>
<keyword evidence="1" id="KW-0732">Signal</keyword>
<sequence>MHKRIGAAVLTAAAIAVTFTGAAQAESNPHCGSVTQIGSTKHIKSGGETVASVKQFKGCNKNYGYVYVWDSWKAEHGSKFRAAAGIYTRTSEGPLGYSGPGEGGQEAWSNSSNTLSVCTRGYGSVISASHSYTGMTEERC</sequence>
<comment type="caution">
    <text evidence="2">The sequence shown here is derived from an EMBL/GenBank/DDBJ whole genome shotgun (WGS) entry which is preliminary data.</text>
</comment>
<accession>A0ABP7A9T3</accession>
<gene>
    <name evidence="2" type="ORF">GCM10022267_12750</name>
</gene>
<proteinExistence type="predicted"/>
<evidence type="ECO:0008006" key="4">
    <source>
        <dbReference type="Google" id="ProtNLM"/>
    </source>
</evidence>
<evidence type="ECO:0000313" key="3">
    <source>
        <dbReference type="Proteomes" id="UP001500711"/>
    </source>
</evidence>
<evidence type="ECO:0000256" key="1">
    <source>
        <dbReference type="SAM" id="SignalP"/>
    </source>
</evidence>
<reference evidence="3" key="1">
    <citation type="journal article" date="2019" name="Int. J. Syst. Evol. Microbiol.">
        <title>The Global Catalogue of Microorganisms (GCM) 10K type strain sequencing project: providing services to taxonomists for standard genome sequencing and annotation.</title>
        <authorList>
            <consortium name="The Broad Institute Genomics Platform"/>
            <consortium name="The Broad Institute Genome Sequencing Center for Infectious Disease"/>
            <person name="Wu L."/>
            <person name="Ma J."/>
        </authorList>
    </citation>
    <scope>NUCLEOTIDE SEQUENCE [LARGE SCALE GENOMIC DNA]</scope>
    <source>
        <strain evidence="3">JCM 17494</strain>
    </source>
</reference>